<dbReference type="InterPro" id="IPR009014">
    <property type="entry name" value="Transketo_C/PFOR_II"/>
</dbReference>
<evidence type="ECO:0000256" key="1">
    <source>
        <dbReference type="ARBA" id="ARBA00023002"/>
    </source>
</evidence>
<evidence type="ECO:0000256" key="2">
    <source>
        <dbReference type="SAM" id="MobiDB-lite"/>
    </source>
</evidence>
<dbReference type="PANTHER" id="PTHR48084">
    <property type="entry name" value="2-OXOGLUTARATE OXIDOREDUCTASE SUBUNIT KORB-RELATED"/>
    <property type="match status" value="1"/>
</dbReference>
<feature type="region of interest" description="Disordered" evidence="2">
    <location>
        <begin position="1158"/>
        <end position="1177"/>
    </location>
</feature>
<feature type="domain" description="DUF6537" evidence="4">
    <location>
        <begin position="949"/>
        <end position="1145"/>
    </location>
</feature>
<protein>
    <submittedName>
        <fullName evidence="5">Indolepyruvate ferredoxin oxidoreductase family protein</fullName>
    </submittedName>
</protein>
<sequence>MRIEPTPVSLDDRYTATDGLVMMSGVHALVRLALEQRRLDAARGLDTRVFVSGYQGSPLGTLDLEMNRAARYLKPAGVVFQPGLNEELAATAVAGTQLLDQLPGRRHEGVTGFWYGKNPGLDRAADAIRHGTLAGTSPLGGAVAWIGDDPASKSSTVPSSCEPMAQSLSMPLLAPGSVADIVAYGLHAVAMSRTSGLWTGLKIVADLADASATVDVAGLVGQIPEPAAGTRTIGGALVGPKAVDAEHDMLTRRLGLAREYARSARLNRVTFDAAHATHGILASGMQYAITVRALRDLGIGEPEMEHLGLRLIRIGMPFPLDAADLAALTEGLKEVLVVEDKIPFIEGRLKEALYGRSGAPVVVGRFDETGRPLLTARGALGAEEVARAVAAHVGGDRMPRAAAVHLKALAPRRPSRLALPLVAARTPFFCSGCPHNISTRTSDDTLVGVGIGCHAMIALEGKGRGRQIGLTQMGGEGAQWIGLAPFTSDRHFVQNLGDGTFHHSGSLAVRAAVAAGVTMTYKLLYNDAVAMTGGQRAEGRLDVPVLTRWLALEGVRRVVITTDDTGAYRGLRLDPIASVRHRDELPVVEAELSAVDGVTVLIHDDRCAAEERRLRKRGKLPIPTERVVVNERVCEGCGDCGDKSTCLSVQPVSTEFGRKTRIHQSSCNSDFSCLKGDCPSFLLIEPKRTRRLEPPALPVELVEPAPRFADEDEVLLRMPGIGGTGVVTVSQILQMAAHLDNRYSAGLEQIGLAQKGGPVVSDLRISRSPISGAVRASRATADVLIGFDLLGVATENHLATAHPSRCVAVVNTALVPSAAMVTNQLAVPGSPDDAVTRIEEATSGPNVYLDALALSEALFGDHMPANMVLVGAAFQHGCLTVSAGAVEQAIRLNGAAVETNLMAFRWGRAAVVDRKATLAAVVPPAVAVVAVDEASAALAAHATPDDGKLRQMLATRIADLTLFQNAGYAHTYAEDVRYVSTEATARAGAAAAPIAVAYAENLHKLMAYKDEYEVARLHLDRAEKSRRDREFGPDARVSVLLHPPVLRALGVKRKIRLRRTATLVFRALHATRGLRGTPFDVFGYAAVRRVERQLIVEYRDLMRTALAHLTPENSEEVAALAALPGLVRGYEDIKLAGAVRYRAEARAAWEALVSGRSPVGPGNRATAQPHTIQGATS</sequence>
<dbReference type="PANTHER" id="PTHR48084:SF3">
    <property type="entry name" value="SUBUNIT OF PYRUVATE:FLAVODOXIN OXIDOREDUCTASE"/>
    <property type="match status" value="1"/>
</dbReference>
<dbReference type="RefSeq" id="WP_311718707.1">
    <property type="nucleotide sequence ID" value="NZ_JAVREZ010000018.1"/>
</dbReference>
<evidence type="ECO:0000259" key="4">
    <source>
        <dbReference type="Pfam" id="PF20169"/>
    </source>
</evidence>
<gene>
    <name evidence="5" type="ORF">RNB18_38305</name>
</gene>
<evidence type="ECO:0000259" key="3">
    <source>
        <dbReference type="Pfam" id="PF01558"/>
    </source>
</evidence>
<dbReference type="Gene3D" id="3.40.50.970">
    <property type="match status" value="1"/>
</dbReference>
<feature type="compositionally biased region" description="Polar residues" evidence="2">
    <location>
        <begin position="1165"/>
        <end position="1177"/>
    </location>
</feature>
<name>A0ABU2VK26_9ACTN</name>
<dbReference type="SUPFAM" id="SSF53323">
    <property type="entry name" value="Pyruvate-ferredoxin oxidoreductase, PFOR, domain III"/>
    <property type="match status" value="1"/>
</dbReference>
<dbReference type="Gene3D" id="3.40.920.10">
    <property type="entry name" value="Pyruvate-ferredoxin oxidoreductase, PFOR, domain III"/>
    <property type="match status" value="1"/>
</dbReference>
<keyword evidence="1" id="KW-0560">Oxidoreductase</keyword>
<reference evidence="6" key="1">
    <citation type="submission" date="2023-07" db="EMBL/GenBank/DDBJ databases">
        <title>30 novel species of actinomycetes from the DSMZ collection.</title>
        <authorList>
            <person name="Nouioui I."/>
        </authorList>
    </citation>
    <scope>NUCLEOTIDE SEQUENCE [LARGE SCALE GENOMIC DNA]</scope>
    <source>
        <strain evidence="6">DSM 41640</strain>
    </source>
</reference>
<proteinExistence type="predicted"/>
<dbReference type="Pfam" id="PF20169">
    <property type="entry name" value="DUF6537"/>
    <property type="match status" value="1"/>
</dbReference>
<dbReference type="InterPro" id="IPR002869">
    <property type="entry name" value="Pyrv_flavodox_OxRed_cen"/>
</dbReference>
<dbReference type="NCBIfam" id="NF009589">
    <property type="entry name" value="PRK13030.1"/>
    <property type="match status" value="1"/>
</dbReference>
<evidence type="ECO:0000313" key="5">
    <source>
        <dbReference type="EMBL" id="MDT0485944.1"/>
    </source>
</evidence>
<dbReference type="Proteomes" id="UP001183824">
    <property type="component" value="Unassembled WGS sequence"/>
</dbReference>
<dbReference type="Pfam" id="PF01558">
    <property type="entry name" value="POR"/>
    <property type="match status" value="1"/>
</dbReference>
<dbReference type="EMBL" id="JAVREZ010000018">
    <property type="protein sequence ID" value="MDT0485944.1"/>
    <property type="molecule type" value="Genomic_DNA"/>
</dbReference>
<dbReference type="InterPro" id="IPR029061">
    <property type="entry name" value="THDP-binding"/>
</dbReference>
<comment type="caution">
    <text evidence="5">The sequence shown here is derived from an EMBL/GenBank/DDBJ whole genome shotgun (WGS) entry which is preliminary data.</text>
</comment>
<dbReference type="InterPro" id="IPR019752">
    <property type="entry name" value="Pyrv/ketoisovalerate_OxRed_cat"/>
</dbReference>
<dbReference type="InterPro" id="IPR046667">
    <property type="entry name" value="DUF6537"/>
</dbReference>
<keyword evidence="6" id="KW-1185">Reference proteome</keyword>
<dbReference type="SUPFAM" id="SSF52922">
    <property type="entry name" value="TK C-terminal domain-like"/>
    <property type="match status" value="1"/>
</dbReference>
<accession>A0ABU2VK26</accession>
<feature type="domain" description="Pyruvate/ketoisovalerate oxidoreductase catalytic" evidence="3">
    <location>
        <begin position="722"/>
        <end position="908"/>
    </location>
</feature>
<dbReference type="SUPFAM" id="SSF52518">
    <property type="entry name" value="Thiamin diphosphate-binding fold (THDP-binding)"/>
    <property type="match status" value="2"/>
</dbReference>
<evidence type="ECO:0000313" key="6">
    <source>
        <dbReference type="Proteomes" id="UP001183824"/>
    </source>
</evidence>
<dbReference type="CDD" id="cd07034">
    <property type="entry name" value="TPP_PYR_PFOR_IOR-alpha_like"/>
    <property type="match status" value="1"/>
</dbReference>
<organism evidence="5 6">
    <name type="scientific">Streptomyces doebereineriae</name>
    <dbReference type="NCBI Taxonomy" id="3075528"/>
    <lineage>
        <taxon>Bacteria</taxon>
        <taxon>Bacillati</taxon>
        <taxon>Actinomycetota</taxon>
        <taxon>Actinomycetes</taxon>
        <taxon>Kitasatosporales</taxon>
        <taxon>Streptomycetaceae</taxon>
        <taxon>Streptomyces</taxon>
    </lineage>
</organism>
<dbReference type="NCBIfam" id="NF009588">
    <property type="entry name" value="PRK13029.1"/>
    <property type="match status" value="1"/>
</dbReference>
<dbReference type="InterPro" id="IPR051457">
    <property type="entry name" value="2-oxoacid:Fd_oxidoreductase"/>
</dbReference>
<dbReference type="InterPro" id="IPR002880">
    <property type="entry name" value="Pyrv_Fd/Flavodoxin_OxRdtase_N"/>
</dbReference>